<proteinExistence type="inferred from homology"/>
<dbReference type="Proteomes" id="UP000238479">
    <property type="component" value="Chromosome 6"/>
</dbReference>
<dbReference type="PIRSF" id="PIRSF037090">
    <property type="entry name" value="Iontro_Glu-like_rcpt_pln"/>
    <property type="match status" value="1"/>
</dbReference>
<evidence type="ECO:0000256" key="2">
    <source>
        <dbReference type="ARBA" id="ARBA00008685"/>
    </source>
</evidence>
<evidence type="ECO:0000256" key="7">
    <source>
        <dbReference type="ARBA" id="ARBA00022989"/>
    </source>
</evidence>
<dbReference type="InterPro" id="IPR044440">
    <property type="entry name" value="GABAb_receptor_plant_PBP1"/>
</dbReference>
<evidence type="ECO:0000256" key="14">
    <source>
        <dbReference type="ARBA" id="ARBA00049638"/>
    </source>
</evidence>
<keyword evidence="13" id="KW-0407">Ion channel</keyword>
<evidence type="ECO:0000256" key="10">
    <source>
        <dbReference type="ARBA" id="ARBA00023170"/>
    </source>
</evidence>
<keyword evidence="12" id="KW-1071">Ligand-gated ion channel</keyword>
<keyword evidence="9 16" id="KW-0472">Membrane</keyword>
<feature type="transmembrane region" description="Helical" evidence="16">
    <location>
        <begin position="650"/>
        <end position="675"/>
    </location>
</feature>
<keyword evidence="10" id="KW-0675">Receptor</keyword>
<keyword evidence="6" id="KW-0732">Signal</keyword>
<dbReference type="Gramene" id="PRQ24209">
    <property type="protein sequence ID" value="PRQ24209"/>
    <property type="gene ID" value="RchiOBHm_Chr6g0269881"/>
</dbReference>
<evidence type="ECO:0000313" key="18">
    <source>
        <dbReference type="EMBL" id="PRQ24209.1"/>
    </source>
</evidence>
<feature type="transmembrane region" description="Helical" evidence="16">
    <location>
        <begin position="696"/>
        <end position="715"/>
    </location>
</feature>
<keyword evidence="15" id="KW-1015">Disulfide bond</keyword>
<organism evidence="18 19">
    <name type="scientific">Rosa chinensis</name>
    <name type="common">China rose</name>
    <dbReference type="NCBI Taxonomy" id="74649"/>
    <lineage>
        <taxon>Eukaryota</taxon>
        <taxon>Viridiplantae</taxon>
        <taxon>Streptophyta</taxon>
        <taxon>Embryophyta</taxon>
        <taxon>Tracheophyta</taxon>
        <taxon>Spermatophyta</taxon>
        <taxon>Magnoliopsida</taxon>
        <taxon>eudicotyledons</taxon>
        <taxon>Gunneridae</taxon>
        <taxon>Pentapetalae</taxon>
        <taxon>rosids</taxon>
        <taxon>fabids</taxon>
        <taxon>Rosales</taxon>
        <taxon>Rosaceae</taxon>
        <taxon>Rosoideae</taxon>
        <taxon>Rosoideae incertae sedis</taxon>
        <taxon>Rosa</taxon>
    </lineage>
</organism>
<dbReference type="EMBL" id="PDCK01000044">
    <property type="protein sequence ID" value="PRQ24209.1"/>
    <property type="molecule type" value="Genomic_DNA"/>
</dbReference>
<dbReference type="Pfam" id="PF00060">
    <property type="entry name" value="Lig_chan"/>
    <property type="match status" value="2"/>
</dbReference>
<evidence type="ECO:0000256" key="5">
    <source>
        <dbReference type="ARBA" id="ARBA00022692"/>
    </source>
</evidence>
<dbReference type="InterPro" id="IPR015683">
    <property type="entry name" value="Ionotropic_Glu_rcpt"/>
</dbReference>
<dbReference type="GO" id="GO:0016020">
    <property type="term" value="C:membrane"/>
    <property type="evidence" value="ECO:0007669"/>
    <property type="project" value="UniProtKB-SubCell"/>
</dbReference>
<comment type="subunit">
    <text evidence="3">May form heteromers.</text>
</comment>
<sequence>MINKNLANLTLVVFICFFFVSSRIGLAMLGNETIPVNVGVVLDDLHSMEGKAWLSCIKMALSDFYASHSHYKTRLVLNVRDSNQNVVGAAAAALDLIKNAEVQAILGPVTSMQANFVINLGDQAHVPIISFSATSPSLTSLRSSYFFRFTQNDSSQVNAISAIVKGFGWRQVVLVYIDNDFGEGVMSHITDALQEVDAFVPYRSAISPSATDNQILEELYKLMTMQTRVFIVHMTSDLSSRLFAKAKELGMMREGYAWLTTNEIPNSLKSMKSSVIHSMRGLLGVQTYVPITSELDEFNKRWKQQFQKENPAIIDADYEVFGLWAYDATVALAMAVEDVGITNSGFKNSNASFNSTDLDTLKVSQYGPKLAQALSSTRFNGIAGDVSLIDGQLQSSTFKIVNINGDVARGVGFWTLQSGIKKTLGQSSANCSTLNCNLGPIIWPGDSFSVPKGWEIPTNGKKLRIGVPMKDGFTEFVKVTKDPSTNRTDITGFSIDVFKAAVELLPYALPYELIPFAKPDGTSAGTYNDLVYQVFLETFDAVVGDTTIRANRSLYVDFSMPYTESGIVMVVPIVDTRSKNAWAFLKPLTWDLWLTISCFLVFIGFVVWVLEHRINDDFRGPPLHQVGTSIWFSFSTMVFAQSNYSSLSQIYITISVVVFCSFFCFPPCNYGYIYIFVDFNFSIGPHYTGEKVVSNLARFVMIIWVFVMLILTQSYTASLASLLTVQQLHPIVTDIKDLLRNGDTVGYAENTYVYNVLREVGFDDSKLKEFKSTEDLDALLSKGSANGGIAAAIDETPNMKVFLGKYCSKYTMIGPIFKTDGFAFVFPKRSPLIPDISHAVLSVTEGEKILDFENKWFKKDSNCEDLSAPKVSSYSLGLESFWGLFLVAGVASIIALVIFFASFTYRHRHILVHPDSRASTWGRIRVMFKIFNEKDLDCHTFKSSPPHDSVKASPNNFPESPLSYNTNQTDRNLVFFGEQQTPSTGQASPEVNFEELSFAFPEA</sequence>
<evidence type="ECO:0000313" key="19">
    <source>
        <dbReference type="Proteomes" id="UP000238479"/>
    </source>
</evidence>
<dbReference type="FunFam" id="3.40.50.2300:FF:000169">
    <property type="entry name" value="Glutamate receptor"/>
    <property type="match status" value="1"/>
</dbReference>
<dbReference type="CDD" id="cd19990">
    <property type="entry name" value="PBP1_GABAb_receptor_plant"/>
    <property type="match status" value="1"/>
</dbReference>
<dbReference type="OMA" id="RAEYNIM"/>
<evidence type="ECO:0000256" key="1">
    <source>
        <dbReference type="ARBA" id="ARBA00004141"/>
    </source>
</evidence>
<feature type="disulfide bond" evidence="15">
    <location>
        <begin position="807"/>
        <end position="863"/>
    </location>
</feature>
<evidence type="ECO:0000256" key="6">
    <source>
        <dbReference type="ARBA" id="ARBA00022729"/>
    </source>
</evidence>
<evidence type="ECO:0000256" key="9">
    <source>
        <dbReference type="ARBA" id="ARBA00023136"/>
    </source>
</evidence>
<dbReference type="InterPro" id="IPR001828">
    <property type="entry name" value="ANF_lig-bd_rcpt"/>
</dbReference>
<keyword evidence="8" id="KW-0406">Ion transport</keyword>
<keyword evidence="7 16" id="KW-1133">Transmembrane helix</keyword>
<dbReference type="FunFam" id="3.40.190.10:FF:000103">
    <property type="entry name" value="Glutamate receptor"/>
    <property type="match status" value="1"/>
</dbReference>
<name>A0A2P6PQK1_ROSCH</name>
<protein>
    <submittedName>
        <fullName evidence="18">Putative periplasmic binding protein-like I</fullName>
    </submittedName>
</protein>
<dbReference type="Gene3D" id="1.10.287.70">
    <property type="match status" value="1"/>
</dbReference>
<dbReference type="SUPFAM" id="SSF53850">
    <property type="entry name" value="Periplasmic binding protein-like II"/>
    <property type="match status" value="1"/>
</dbReference>
<dbReference type="PANTHER" id="PTHR34836:SF1">
    <property type="entry name" value="OS09G0428600 PROTEIN"/>
    <property type="match status" value="1"/>
</dbReference>
<reference evidence="18 19" key="1">
    <citation type="journal article" date="2018" name="Nat. Genet.">
        <title>The Rosa genome provides new insights in the design of modern roses.</title>
        <authorList>
            <person name="Bendahmane M."/>
        </authorList>
    </citation>
    <scope>NUCLEOTIDE SEQUENCE [LARGE SCALE GENOMIC DNA]</scope>
    <source>
        <strain evidence="19">cv. Old Blush</strain>
    </source>
</reference>
<gene>
    <name evidence="18" type="ORF">RchiOBHm_Chr6g0269881</name>
</gene>
<dbReference type="InterPro" id="IPR028082">
    <property type="entry name" value="Peripla_BP_I"/>
</dbReference>
<keyword evidence="4" id="KW-0813">Transport</keyword>
<feature type="transmembrane region" description="Helical" evidence="16">
    <location>
        <begin position="590"/>
        <end position="610"/>
    </location>
</feature>
<keyword evidence="11" id="KW-0325">Glycoprotein</keyword>
<feature type="transmembrane region" description="Helical" evidence="16">
    <location>
        <begin position="881"/>
        <end position="903"/>
    </location>
</feature>
<feature type="transmembrane region" description="Helical" evidence="16">
    <location>
        <begin position="622"/>
        <end position="644"/>
    </location>
</feature>
<dbReference type="Gene3D" id="3.40.50.2300">
    <property type="match status" value="2"/>
</dbReference>
<dbReference type="CDD" id="cd13686">
    <property type="entry name" value="GluR_Plant"/>
    <property type="match status" value="1"/>
</dbReference>
<dbReference type="InterPro" id="IPR017103">
    <property type="entry name" value="Iontropic_Glu_rcpt_pln"/>
</dbReference>
<feature type="domain" description="Ionotropic glutamate receptor C-terminal" evidence="17">
    <location>
        <begin position="462"/>
        <end position="859"/>
    </location>
</feature>
<dbReference type="SMART" id="SM00079">
    <property type="entry name" value="PBPe"/>
    <property type="match status" value="1"/>
</dbReference>
<evidence type="ECO:0000256" key="8">
    <source>
        <dbReference type="ARBA" id="ARBA00023065"/>
    </source>
</evidence>
<accession>A0A2P6PQK1</accession>
<dbReference type="GO" id="GO:0015276">
    <property type="term" value="F:ligand-gated monoatomic ion channel activity"/>
    <property type="evidence" value="ECO:0007669"/>
    <property type="project" value="InterPro"/>
</dbReference>
<dbReference type="Gene3D" id="3.40.190.10">
    <property type="entry name" value="Periplasmic binding protein-like II"/>
    <property type="match status" value="2"/>
</dbReference>
<comment type="function">
    <text evidence="14">Glutamate-gated receptor that probably acts as a non-selective cation channel. May be involved in light-signal transduction and calcium homeostasis via the regulation of calcium influx into cells.</text>
</comment>
<comment type="caution">
    <text evidence="18">The sequence shown here is derived from an EMBL/GenBank/DDBJ whole genome shotgun (WGS) entry which is preliminary data.</text>
</comment>
<evidence type="ECO:0000256" key="11">
    <source>
        <dbReference type="ARBA" id="ARBA00023180"/>
    </source>
</evidence>
<evidence type="ECO:0000256" key="3">
    <source>
        <dbReference type="ARBA" id="ARBA00011095"/>
    </source>
</evidence>
<dbReference type="Pfam" id="PF01094">
    <property type="entry name" value="ANF_receptor"/>
    <property type="match status" value="1"/>
</dbReference>
<keyword evidence="5 16" id="KW-0812">Transmembrane</keyword>
<evidence type="ECO:0000256" key="16">
    <source>
        <dbReference type="SAM" id="Phobius"/>
    </source>
</evidence>
<comment type="subcellular location">
    <subcellularLocation>
        <location evidence="1">Membrane</location>
        <topology evidence="1">Multi-pass membrane protein</topology>
    </subcellularLocation>
</comment>
<keyword evidence="19" id="KW-1185">Reference proteome</keyword>
<evidence type="ECO:0000256" key="13">
    <source>
        <dbReference type="ARBA" id="ARBA00023303"/>
    </source>
</evidence>
<evidence type="ECO:0000256" key="4">
    <source>
        <dbReference type="ARBA" id="ARBA00022448"/>
    </source>
</evidence>
<dbReference type="InterPro" id="IPR001320">
    <property type="entry name" value="Iontro_rcpt_C"/>
</dbReference>
<dbReference type="SUPFAM" id="SSF53822">
    <property type="entry name" value="Periplasmic binding protein-like I"/>
    <property type="match status" value="1"/>
</dbReference>
<dbReference type="PANTHER" id="PTHR34836">
    <property type="entry name" value="OS06G0188250 PROTEIN"/>
    <property type="match status" value="1"/>
</dbReference>
<evidence type="ECO:0000256" key="12">
    <source>
        <dbReference type="ARBA" id="ARBA00023286"/>
    </source>
</evidence>
<dbReference type="AlphaFoldDB" id="A0A2P6PQK1"/>
<evidence type="ECO:0000259" key="17">
    <source>
        <dbReference type="SMART" id="SM00079"/>
    </source>
</evidence>
<dbReference type="FunFam" id="3.40.190.10:FF:000195">
    <property type="entry name" value="Glutamate receptor 2.7"/>
    <property type="match status" value="1"/>
</dbReference>
<comment type="similarity">
    <text evidence="2">Belongs to the glutamate-gated ion channel (TC 1.A.10.1) family.</text>
</comment>
<dbReference type="FunFam" id="3.40.50.2300:FF:000195">
    <property type="entry name" value="Glutamate receptor"/>
    <property type="match status" value="1"/>
</dbReference>
<evidence type="ECO:0000256" key="15">
    <source>
        <dbReference type="PIRSR" id="PIRSR037090-50"/>
    </source>
</evidence>